<dbReference type="GO" id="GO:0005737">
    <property type="term" value="C:cytoplasm"/>
    <property type="evidence" value="ECO:0007669"/>
    <property type="project" value="TreeGrafter"/>
</dbReference>
<dbReference type="KEGG" id="eiv:EIN_374110"/>
<sequence>SRKVIQGEVSFKQIIPNNDSKLTPVNVIFFTDVMNQVISETPLNTLLYNDSDIIDCFMYVKEFEQAAYFQYSLGEQCLELTSKEIEDNMCFPENVFEKLFVIVKSFSGAMSLFMTVGNSVWTKKCSQHILEVILQIIFDNVQIIGLGNDIFMVSGMLCYFNSFDDANMFAWAYHIDETCKWASALYQQCVVMGNLQYLRDWAECYDMDKKTLGCLEEIKGRSKKFLERWEVFYDLVESLWPFVVSMRYEEKVIVEKVRSSRHKLTFNFNVK</sequence>
<organism evidence="2 3">
    <name type="scientific">Entamoeba invadens IP1</name>
    <dbReference type="NCBI Taxonomy" id="370355"/>
    <lineage>
        <taxon>Eukaryota</taxon>
        <taxon>Amoebozoa</taxon>
        <taxon>Evosea</taxon>
        <taxon>Archamoebae</taxon>
        <taxon>Mastigamoebida</taxon>
        <taxon>Entamoebidae</taxon>
        <taxon>Entamoeba</taxon>
    </lineage>
</organism>
<dbReference type="PANTHER" id="PTHR13650">
    <property type="entry name" value="SPATACSIN"/>
    <property type="match status" value="1"/>
</dbReference>
<feature type="non-terminal residue" evidence="2">
    <location>
        <position position="1"/>
    </location>
</feature>
<dbReference type="InterPro" id="IPR028107">
    <property type="entry name" value="Spatacsin_C_dom"/>
</dbReference>
<evidence type="ECO:0000313" key="3">
    <source>
        <dbReference type="Proteomes" id="UP000014680"/>
    </source>
</evidence>
<proteinExistence type="predicted"/>
<keyword evidence="3" id="KW-1185">Reference proteome</keyword>
<reference evidence="2 3" key="1">
    <citation type="submission" date="2012-10" db="EMBL/GenBank/DDBJ databases">
        <authorList>
            <person name="Zafar N."/>
            <person name="Inman J."/>
            <person name="Hall N."/>
            <person name="Lorenzi H."/>
            <person name="Caler E."/>
        </authorList>
    </citation>
    <scope>NUCLEOTIDE SEQUENCE [LARGE SCALE GENOMIC DNA]</scope>
    <source>
        <strain evidence="2 3">IP1</strain>
    </source>
</reference>
<dbReference type="GeneID" id="14882487"/>
<dbReference type="EMBL" id="KB207268">
    <property type="protein sequence ID" value="ELP83406.1"/>
    <property type="molecule type" value="Genomic_DNA"/>
</dbReference>
<dbReference type="PANTHER" id="PTHR13650:SF0">
    <property type="entry name" value="SPATACSIN"/>
    <property type="match status" value="1"/>
</dbReference>
<dbReference type="AlphaFoldDB" id="A0A0A1TY20"/>
<dbReference type="InterPro" id="IPR028103">
    <property type="entry name" value="Spatacsin"/>
</dbReference>
<dbReference type="Pfam" id="PF14649">
    <property type="entry name" value="Spatacsin_C"/>
    <property type="match status" value="1"/>
</dbReference>
<accession>A0A0A1TY20</accession>
<name>A0A0A1TY20_ENTIV</name>
<dbReference type="Proteomes" id="UP000014680">
    <property type="component" value="Unassembled WGS sequence"/>
</dbReference>
<protein>
    <recommendedName>
        <fullName evidence="1">Spatacsin C-terminal domain-containing protein</fullName>
    </recommendedName>
</protein>
<gene>
    <name evidence="2" type="ORF">EIN_374110</name>
</gene>
<dbReference type="VEuPathDB" id="AmoebaDB:EIN_374110"/>
<feature type="domain" description="Spatacsin C-terminal" evidence="1">
    <location>
        <begin position="74"/>
        <end position="204"/>
    </location>
</feature>
<dbReference type="RefSeq" id="XP_004182752.1">
    <property type="nucleotide sequence ID" value="XM_004182704.1"/>
</dbReference>
<evidence type="ECO:0000313" key="2">
    <source>
        <dbReference type="EMBL" id="ELP83406.1"/>
    </source>
</evidence>
<evidence type="ECO:0000259" key="1">
    <source>
        <dbReference type="Pfam" id="PF14649"/>
    </source>
</evidence>